<name>A0ABS2ALT2_9ACTN</name>
<evidence type="ECO:0000313" key="3">
    <source>
        <dbReference type="Proteomes" id="UP000632138"/>
    </source>
</evidence>
<comment type="caution">
    <text evidence="2">The sequence shown here is derived from an EMBL/GenBank/DDBJ whole genome shotgun (WGS) entry which is preliminary data.</text>
</comment>
<keyword evidence="3" id="KW-1185">Reference proteome</keyword>
<feature type="compositionally biased region" description="Low complexity" evidence="1">
    <location>
        <begin position="39"/>
        <end position="51"/>
    </location>
</feature>
<sequence>MRIAVELDGWDGKGEIVVRISTEGNAPTAAIRTEDDAGTDAGAAPADLADGSTDAETAAIDAGPAPDLDDNR</sequence>
<dbReference type="Proteomes" id="UP000632138">
    <property type="component" value="Unassembled WGS sequence"/>
</dbReference>
<accession>A0ABS2ALT2</accession>
<evidence type="ECO:0000313" key="2">
    <source>
        <dbReference type="EMBL" id="MBM2620746.1"/>
    </source>
</evidence>
<dbReference type="EMBL" id="JAENHP010000016">
    <property type="protein sequence ID" value="MBM2620746.1"/>
    <property type="molecule type" value="Genomic_DNA"/>
</dbReference>
<reference evidence="2 3" key="1">
    <citation type="submission" date="2021-01" db="EMBL/GenBank/DDBJ databases">
        <title>Actinoplanes sp. nov. LDG1-06 isolated from lichen.</title>
        <authorList>
            <person name="Saeng-In P."/>
            <person name="Phongsopitanun W."/>
            <person name="Kanchanasin P."/>
            <person name="Yuki M."/>
            <person name="Kudo T."/>
            <person name="Ohkuma M."/>
            <person name="Tanasupawat S."/>
        </authorList>
    </citation>
    <scope>NUCLEOTIDE SEQUENCE [LARGE SCALE GENOMIC DNA]</scope>
    <source>
        <strain evidence="2 3">LDG1-06</strain>
    </source>
</reference>
<organism evidence="2 3">
    <name type="scientific">Paractinoplanes ovalisporus</name>
    <dbReference type="NCBI Taxonomy" id="2810368"/>
    <lineage>
        <taxon>Bacteria</taxon>
        <taxon>Bacillati</taxon>
        <taxon>Actinomycetota</taxon>
        <taxon>Actinomycetes</taxon>
        <taxon>Micromonosporales</taxon>
        <taxon>Micromonosporaceae</taxon>
        <taxon>Paractinoplanes</taxon>
    </lineage>
</organism>
<evidence type="ECO:0000256" key="1">
    <source>
        <dbReference type="SAM" id="MobiDB-lite"/>
    </source>
</evidence>
<protein>
    <submittedName>
        <fullName evidence="2">Uncharacterized protein</fullName>
    </submittedName>
</protein>
<dbReference type="RefSeq" id="WP_203380729.1">
    <property type="nucleotide sequence ID" value="NZ_JAENHP010000016.1"/>
</dbReference>
<gene>
    <name evidence="2" type="ORF">JIG36_35125</name>
</gene>
<feature type="region of interest" description="Disordered" evidence="1">
    <location>
        <begin position="25"/>
        <end position="72"/>
    </location>
</feature>
<proteinExistence type="predicted"/>